<dbReference type="EMBL" id="JAVAMP010000006">
    <property type="protein sequence ID" value="MDP5275069.1"/>
    <property type="molecule type" value="Genomic_DNA"/>
</dbReference>
<dbReference type="RefSeq" id="WP_305992382.1">
    <property type="nucleotide sequence ID" value="NZ_JAVAMP010000006.1"/>
</dbReference>
<dbReference type="InterPro" id="IPR014054">
    <property type="entry name" value="Phage_regulatory_Rha"/>
</dbReference>
<dbReference type="Pfam" id="PF09669">
    <property type="entry name" value="Phage_pRha"/>
    <property type="match status" value="1"/>
</dbReference>
<evidence type="ECO:0000313" key="1">
    <source>
        <dbReference type="EMBL" id="MDP5275069.1"/>
    </source>
</evidence>
<organism evidence="1 2">
    <name type="scientific">Chengkuizengella axinellae</name>
    <dbReference type="NCBI Taxonomy" id="3064388"/>
    <lineage>
        <taxon>Bacteria</taxon>
        <taxon>Bacillati</taxon>
        <taxon>Bacillota</taxon>
        <taxon>Bacilli</taxon>
        <taxon>Bacillales</taxon>
        <taxon>Paenibacillaceae</taxon>
        <taxon>Chengkuizengella</taxon>
    </lineage>
</organism>
<protein>
    <submittedName>
        <fullName evidence="1">Rha family transcriptional regulator</fullName>
    </submittedName>
</protein>
<keyword evidence="2" id="KW-1185">Reference proteome</keyword>
<dbReference type="Proteomes" id="UP001231941">
    <property type="component" value="Unassembled WGS sequence"/>
</dbReference>
<reference evidence="1 2" key="1">
    <citation type="submission" date="2023-08" db="EMBL/GenBank/DDBJ databases">
        <authorList>
            <person name="Park J.-S."/>
        </authorList>
    </citation>
    <scope>NUCLEOTIDE SEQUENCE [LARGE SCALE GENOMIC DNA]</scope>
    <source>
        <strain evidence="1 2">2205SS18-9</strain>
    </source>
</reference>
<proteinExistence type="predicted"/>
<sequence>MNQLVYIENNRVVTDSLTVAEVFGKRHDHVIRDIKSQIEKLNEVGESEFSLTNFGESDYINERGKKYSKYLLTEDAFTLIAMS</sequence>
<feature type="non-terminal residue" evidence="1">
    <location>
        <position position="83"/>
    </location>
</feature>
<name>A0ABT9J237_9BACL</name>
<accession>A0ABT9J237</accession>
<evidence type="ECO:0000313" key="2">
    <source>
        <dbReference type="Proteomes" id="UP001231941"/>
    </source>
</evidence>
<comment type="caution">
    <text evidence="1">The sequence shown here is derived from an EMBL/GenBank/DDBJ whole genome shotgun (WGS) entry which is preliminary data.</text>
</comment>
<gene>
    <name evidence="1" type="ORF">Q5Y73_13190</name>
</gene>
<dbReference type="NCBIfam" id="TIGR02681">
    <property type="entry name" value="phage_pRha"/>
    <property type="match status" value="1"/>
</dbReference>